<feature type="region of interest" description="Disordered" evidence="1">
    <location>
        <begin position="1"/>
        <end position="41"/>
    </location>
</feature>
<protein>
    <submittedName>
        <fullName evidence="2">Uncharacterized protein</fullName>
    </submittedName>
</protein>
<feature type="compositionally biased region" description="Polar residues" evidence="1">
    <location>
        <begin position="23"/>
        <end position="38"/>
    </location>
</feature>
<evidence type="ECO:0000313" key="2">
    <source>
        <dbReference type="EMBL" id="GIY26443.1"/>
    </source>
</evidence>
<organism evidence="2 3">
    <name type="scientific">Caerostris extrusa</name>
    <name type="common">Bark spider</name>
    <name type="synonym">Caerostris bankana</name>
    <dbReference type="NCBI Taxonomy" id="172846"/>
    <lineage>
        <taxon>Eukaryota</taxon>
        <taxon>Metazoa</taxon>
        <taxon>Ecdysozoa</taxon>
        <taxon>Arthropoda</taxon>
        <taxon>Chelicerata</taxon>
        <taxon>Arachnida</taxon>
        <taxon>Araneae</taxon>
        <taxon>Araneomorphae</taxon>
        <taxon>Entelegynae</taxon>
        <taxon>Araneoidea</taxon>
        <taxon>Araneidae</taxon>
        <taxon>Caerostris</taxon>
    </lineage>
</organism>
<accession>A0AAV4RX21</accession>
<sequence length="70" mass="7653">MEAPKHIKTMRSVSSPPGMPPLSTATIEPSRTPTNTKPLHTIDSIPRQSKKVGAIQMDNFTAVKVYSSNF</sequence>
<name>A0AAV4RX21_CAEEX</name>
<gene>
    <name evidence="2" type="ORF">CEXT_24171</name>
</gene>
<dbReference type="Proteomes" id="UP001054945">
    <property type="component" value="Unassembled WGS sequence"/>
</dbReference>
<reference evidence="2 3" key="1">
    <citation type="submission" date="2021-06" db="EMBL/GenBank/DDBJ databases">
        <title>Caerostris extrusa draft genome.</title>
        <authorList>
            <person name="Kono N."/>
            <person name="Arakawa K."/>
        </authorList>
    </citation>
    <scope>NUCLEOTIDE SEQUENCE [LARGE SCALE GENOMIC DNA]</scope>
</reference>
<dbReference type="AlphaFoldDB" id="A0AAV4RX21"/>
<evidence type="ECO:0000313" key="3">
    <source>
        <dbReference type="Proteomes" id="UP001054945"/>
    </source>
</evidence>
<comment type="caution">
    <text evidence="2">The sequence shown here is derived from an EMBL/GenBank/DDBJ whole genome shotgun (WGS) entry which is preliminary data.</text>
</comment>
<evidence type="ECO:0000256" key="1">
    <source>
        <dbReference type="SAM" id="MobiDB-lite"/>
    </source>
</evidence>
<dbReference type="EMBL" id="BPLR01008683">
    <property type="protein sequence ID" value="GIY26443.1"/>
    <property type="molecule type" value="Genomic_DNA"/>
</dbReference>
<keyword evidence="3" id="KW-1185">Reference proteome</keyword>
<proteinExistence type="predicted"/>